<proteinExistence type="evidence at transcript level"/>
<organism evidence="2">
    <name type="scientific">Schistosoma japonicum</name>
    <name type="common">Blood fluke</name>
    <dbReference type="NCBI Taxonomy" id="6182"/>
    <lineage>
        <taxon>Eukaryota</taxon>
        <taxon>Metazoa</taxon>
        <taxon>Spiralia</taxon>
        <taxon>Lophotrochozoa</taxon>
        <taxon>Platyhelminthes</taxon>
        <taxon>Trematoda</taxon>
        <taxon>Digenea</taxon>
        <taxon>Strigeidida</taxon>
        <taxon>Schistosomatoidea</taxon>
        <taxon>Schistosomatidae</taxon>
        <taxon>Schistosoma</taxon>
    </lineage>
</organism>
<reference evidence="2" key="1">
    <citation type="submission" date="2004-11" db="EMBL/GenBank/DDBJ databases">
        <title>The full-length cDNA sequences of Schistosoma japonicum genes.</title>
        <authorList>
            <person name="Han Z."/>
        </authorList>
    </citation>
    <scope>NUCLEOTIDE SEQUENCE</scope>
</reference>
<evidence type="ECO:0000259" key="1">
    <source>
        <dbReference type="Pfam" id="PF21056"/>
    </source>
</evidence>
<sequence length="182" mass="21764">MFHVVLNVNEYIVRSYIMTHNHPCTKSFMRCDPWFRRFTEEEKENINPVFQQSSSCDAVMEHVRHTYQKELISDDIRNMKSKVAVAFGSRDQVFDYIRERGQLREFHYVEGNVRRLSRVCFSTKDQIRLNRMFPEVVGIDSTYNINRARFSTFQRVITDNMGRERPVMFAWTAIVASTFKRQ</sequence>
<reference evidence="2" key="2">
    <citation type="journal article" date="2006" name="PLoS Pathog.">
        <title>New perspectives on host-parasite interplay by comparative transcriptomic and proteomic analyses of Schistosoma japonicum.</title>
        <authorList>
            <person name="Liu F."/>
            <person name="Lu J."/>
            <person name="Hu W."/>
            <person name="Wang S.Y."/>
            <person name="Cui S.J."/>
            <person name="Chi M."/>
            <person name="Yan Q."/>
            <person name="Wang X.R."/>
            <person name="Song H.D."/>
            <person name="Xu X.N."/>
            <person name="Wang J.J."/>
            <person name="Zhang X.L."/>
            <person name="Zhang X."/>
            <person name="Wang Z.Q."/>
            <person name="Xue C.L."/>
            <person name="Brindley P.J."/>
            <person name="McManus D.P."/>
            <person name="Yang P.Y."/>
            <person name="Feng Z."/>
            <person name="Chen Z."/>
            <person name="Han Z.G."/>
        </authorList>
    </citation>
    <scope>NUCLEOTIDE SEQUENCE</scope>
</reference>
<accession>Q5DA80</accession>
<evidence type="ECO:0000313" key="2">
    <source>
        <dbReference type="EMBL" id="AAW27276.1"/>
    </source>
</evidence>
<dbReference type="Pfam" id="PF21056">
    <property type="entry name" value="ZSWIM1-3_RNaseH-like"/>
    <property type="match status" value="1"/>
</dbReference>
<dbReference type="AlphaFoldDB" id="Q5DA80"/>
<name>Q5DA80_SCHJA</name>
<protein>
    <submittedName>
        <fullName evidence="2">SJCHGC01043 protein</fullName>
    </submittedName>
</protein>
<dbReference type="InterPro" id="IPR048324">
    <property type="entry name" value="ZSWIM1-3_RNaseH-like"/>
</dbReference>
<feature type="domain" description="ZSWIM1/3 RNaseH-like" evidence="1">
    <location>
        <begin position="108"/>
        <end position="171"/>
    </location>
</feature>
<dbReference type="EMBL" id="AY815544">
    <property type="protein sequence ID" value="AAW27276.1"/>
    <property type="molecule type" value="mRNA"/>
</dbReference>